<feature type="region of interest" description="Disordered" evidence="4">
    <location>
        <begin position="553"/>
        <end position="577"/>
    </location>
</feature>
<comment type="caution">
    <text evidence="6">The sequence shown here is derived from an EMBL/GenBank/DDBJ whole genome shotgun (WGS) entry which is preliminary data.</text>
</comment>
<dbReference type="RefSeq" id="WP_394508573.1">
    <property type="nucleotide sequence ID" value="NZ_JBIEIL010000021.1"/>
</dbReference>
<dbReference type="SUPFAM" id="SSF52058">
    <property type="entry name" value="L domain-like"/>
    <property type="match status" value="3"/>
</dbReference>
<dbReference type="Proteomes" id="UP001605918">
    <property type="component" value="Unassembled WGS sequence"/>
</dbReference>
<dbReference type="InterPro" id="IPR003591">
    <property type="entry name" value="Leu-rich_rpt_typical-subtyp"/>
</dbReference>
<dbReference type="Gene3D" id="3.80.10.10">
    <property type="entry name" value="Ribonuclease Inhibitor"/>
    <property type="match status" value="5"/>
</dbReference>
<dbReference type="PANTHER" id="PTHR48051">
    <property type="match status" value="1"/>
</dbReference>
<organism evidence="6 7">
    <name type="scientific">Pseudomonas retamae</name>
    <dbReference type="NCBI Taxonomy" id="702110"/>
    <lineage>
        <taxon>Bacteria</taxon>
        <taxon>Pseudomonadati</taxon>
        <taxon>Pseudomonadota</taxon>
        <taxon>Gammaproteobacteria</taxon>
        <taxon>Pseudomonadales</taxon>
        <taxon>Pseudomonadaceae</taxon>
        <taxon>Pseudomonas</taxon>
    </lineage>
</organism>
<feature type="coiled-coil region" evidence="3">
    <location>
        <begin position="1388"/>
        <end position="1415"/>
    </location>
</feature>
<dbReference type="InterPro" id="IPR046673">
    <property type="entry name" value="ToxA_N"/>
</dbReference>
<dbReference type="SMART" id="SM00369">
    <property type="entry name" value="LRR_TYP"/>
    <property type="match status" value="11"/>
</dbReference>
<dbReference type="InterPro" id="IPR050216">
    <property type="entry name" value="LRR_domain-containing"/>
</dbReference>
<evidence type="ECO:0000256" key="2">
    <source>
        <dbReference type="ARBA" id="ARBA00022737"/>
    </source>
</evidence>
<accession>A0ABW7DJ64</accession>
<dbReference type="InterPro" id="IPR032675">
    <property type="entry name" value="LRR_dom_sf"/>
</dbReference>
<proteinExistence type="predicted"/>
<gene>
    <name evidence="6" type="ORF">ACGSLL_27380</name>
</gene>
<dbReference type="SUPFAM" id="SSF52047">
    <property type="entry name" value="RNI-like"/>
    <property type="match status" value="1"/>
</dbReference>
<name>A0ABW7DJ64_9PSED</name>
<evidence type="ECO:0000313" key="7">
    <source>
        <dbReference type="Proteomes" id="UP001605918"/>
    </source>
</evidence>
<keyword evidence="1" id="KW-0433">Leucine-rich repeat</keyword>
<evidence type="ECO:0000256" key="3">
    <source>
        <dbReference type="SAM" id="Coils"/>
    </source>
</evidence>
<dbReference type="InterPro" id="IPR001611">
    <property type="entry name" value="Leu-rich_rpt"/>
</dbReference>
<evidence type="ECO:0000256" key="4">
    <source>
        <dbReference type="SAM" id="MobiDB-lite"/>
    </source>
</evidence>
<evidence type="ECO:0000313" key="6">
    <source>
        <dbReference type="EMBL" id="MFG6208073.1"/>
    </source>
</evidence>
<reference evidence="6 7" key="1">
    <citation type="submission" date="2024-10" db="EMBL/GenBank/DDBJ databases">
        <title>Whole genome of Pseudomonas sp Strain RB5.</title>
        <authorList>
            <person name="Selami N."/>
        </authorList>
    </citation>
    <scope>NUCLEOTIDE SEQUENCE [LARGE SCALE GENOMIC DNA]</scope>
    <source>
        <strain evidence="6 7">RB5</strain>
    </source>
</reference>
<evidence type="ECO:0000259" key="5">
    <source>
        <dbReference type="Pfam" id="PF20178"/>
    </source>
</evidence>
<dbReference type="SMART" id="SM00364">
    <property type="entry name" value="LRR_BAC"/>
    <property type="match status" value="6"/>
</dbReference>
<keyword evidence="7" id="KW-1185">Reference proteome</keyword>
<protein>
    <submittedName>
        <fullName evidence="6">Dermonecrotic toxin domain-containing protein</fullName>
    </submittedName>
</protein>
<keyword evidence="2" id="KW-0677">Repeat</keyword>
<dbReference type="Pfam" id="PF20178">
    <property type="entry name" value="ToxA_N"/>
    <property type="match status" value="1"/>
</dbReference>
<keyword evidence="3" id="KW-0175">Coiled coil</keyword>
<dbReference type="PANTHER" id="PTHR48051:SF1">
    <property type="entry name" value="RAS SUPPRESSOR PROTEIN 1"/>
    <property type="match status" value="1"/>
</dbReference>
<sequence length="2590" mass="289200">MHLSQAHPSVTPDTIQEAHHADAHYQPLKEAIAPWLGNTSTTRRETLKNSAPQLPEVLKSAPADQHALMKTLGAAHIEAQSQVDKSLEHLQDAAAFAEPLLKTELKSCFDLDLDVRNTFVRLYIPATTPLFPIKTGARVWSVSLLDAALHNFEDRETHDTAFEAESTFTTAPTPTGQFDTLPAVQSRMSIPAFAQLCRRLDIGAKYKASLEEHLGYSDPMVATVLRNKLDASQKTAMKAALQWARMNRDVSESAVRLIEAFLDGMKGLYVNGAPLLCHDVSMLCAPLTGIVVFAPDLYLSQNNARVVAYVPDDPEHPFKEYTSPLQMIVELTRQLRSQDYQRFFSRFVNHEQRGFFFSTLNSRLSEIKWHPHEPGSPLPAWREAPVERPDLQTALVPFHDDLWQHLHQAKLNKVFNDARVIAVPTAVVDQKARWAFWDSVVEIISTIAQTAALIVAPFVPVLGEAMMAYMAYQMLDEAFEGIVEWGQGRTTEAFQHLMGTVESMIQLGMFAVGGAIASTEFRKVLPKEVVAFIDRFKPVKLANGETRYWEPDLERYKHPTPPPADSQPNQQGLHSHQGKQLLPLEEAHFSVKEHEVPGQYRIEHPTRPDAYQPVLRHNGDGAWHTELEQPMQWDGETALRRIGPAVEGFTPAERETILQVSGSSEEALRKMHVNQEKTPPLLADSIQRFKIDQQLQRFIDQLDSDIAEDFMRADQVTQLQLLSEQGRWPSNQRLRLIDRNGELLWQSSADASLPLTELRQDQLIGGDLLKTLLSILDDTLIKALLAEPFTAMPALDVRSQTLRKQLVGLAKTNRSALFESRYQLSQQIDDPLAQQLQTHTPQLPASITRELLDTATGSELLQINDGQLPPRQQELAQLASQEVRVSRAYEGLELGSVNNPDSDSLALHSLKLLPGWSGDVRIEIRTGRYEGAIVDSIGREDAAEKKVLVRSDDNRYQAFDDRGQELHSLSDFYSSLLYALPDSERSSLNIAIGQGQTLKAAIRQRMLGRDELRVVLHETPIKPPDVDTLRILGSDGFPRIDHAESLNNTARSHEQDIRALYPRMSEQQVRALAENLRASPSGPRVEIQRLQNDYLQLQNDLHLWANDPPARHPDTGAALTSLQKRAEIQNRRLLREEILSGWRREYPTAINQHGMATGYALRLVHPIIGDLPTLSADLSHITALTLDGSATADSLEGFLQHFPQLQLLDARNLKLPALPQVLTSMASLRELRMRNCRLSLTITTQSVLASMPQLTILDLQGNALGLPPDLLTMPSLRYVNLSNTGIHGLPDDLLHHPRLISGQFDGNRMTAVPEAFFRLPPSLCDGFTFADNPLTPVARERVKRFHDATGRHFGIRPERADLQRTSTLFPALDEEQATAMLYRLPGTLAEGRAQLTRWEIEVKQLNLELSQWINQAATSHPETGERLPQVEQSRELDARRSFAQQLERFWRSRDQFTRSGELEATAEFSGDMPVLSANFEHVLRLKLTGNANISASLPFVDSFPNLVSLSLNGFDLATGSLSGNNLPQLTDLKLKNCGVVMTPEHQAALVSMNALQTLNLSNNPLGTFPDLNMLPALTFIDLSNSGLTAAPEGLAGHPQLRTAVLTGNHITDIPDAVFGLPAERSDGLYFSDNPLSTATREKIKTYYRTHHQDFDVRAPDQDVSLAQQLFPELDQQEASDMLYDLPGELADGRAQLLRWQAELAQMQRDLDLWVSQVPSTHPTTGRALSENERTQQRSARTAFKQDLESFWRRLSSETGQRSASFVAELNFMGQLPRLNVDFSHVSSLKLTGNAAINAIDPFVALFPKLEGLQMKDFALNEVPAFIGSLRNLKKLRLDSCAITSTSAGTHVLKSLRTLTRLDLSNNPLTVAPDLQTLPALQDVFLLNSGLTAVPDGMVEHPALQTVHLNDNLITQLPDAFFSLNRNRADGVRLAGNPLSVAARERIKIYYAQHQRHFGIMPAANDVAVARRVFPHLTDYMASDMIYRLPGTLQASTAQLMSWEAEMTRLLSDLAAWQEQVPSHDPTSGQLWSAEQRATQLDARSQFKEKLEGLWRGSRIDVPDLRVEFFKAKAAFAGELPELSADFSQITHLEIQGNPHLTVPDGFLDRFTGLEGLELPGFALGRIPRALERMPSLETLMMSRCNITLDAAGQSTLSTLSRLTSLDLFNNPLGQTPDTSRLLNLTFIDLIRTGIDRVPAGLDQLPHLQTALLSDNSIIELPDPLAAYANRGVDVGSNPLSATSREQIKACYLLKGDNFGVWVEQADIDLAQTLYPRLSGFDANNLIYRLPGTLTDGRTELLRRHTELSTMLNKLETWVNAAPEGPIIHGVPENEPPRGQVTQRRRFKDNLEKRLRHYPVNALDGDFTCDLSFTGELPQMAGRFDYIDQLRLTSTASTPPPVDALLELFPRLRVLDMRDYPLGRIPPAIFRLETLSSLNLSGCELMITPLTAEGFAALKNLGSLDLNHNNRLGTVPDMIHFPDLQVLNLRSTGLTRPPAGLFRLTRLRKADLSNNRIKRLPLEFPSRPDTMLTEYDFSANPLTVESQQRLDSYNTALANIGVRTPNFQDDFDNFDDSDFSIGEELPSTDDS</sequence>
<dbReference type="PROSITE" id="PS51450">
    <property type="entry name" value="LRR"/>
    <property type="match status" value="2"/>
</dbReference>
<feature type="domain" description="Dermonecrotic toxin N-terminal" evidence="5">
    <location>
        <begin position="88"/>
        <end position="350"/>
    </location>
</feature>
<dbReference type="EMBL" id="JBIEIL010000021">
    <property type="protein sequence ID" value="MFG6208073.1"/>
    <property type="molecule type" value="Genomic_DNA"/>
</dbReference>
<evidence type="ECO:0000256" key="1">
    <source>
        <dbReference type="ARBA" id="ARBA00022614"/>
    </source>
</evidence>